<protein>
    <recommendedName>
        <fullName evidence="1">Tripeptidyl peptidase II second Ig-like domain-containing protein</fullName>
    </recommendedName>
</protein>
<dbReference type="Pfam" id="PF12580">
    <property type="entry name" value="TPPII"/>
    <property type="match status" value="1"/>
</dbReference>
<reference evidence="2" key="1">
    <citation type="submission" date="2023-03" db="UniProtKB">
        <authorList>
            <consortium name="EnsemblPlants"/>
        </authorList>
    </citation>
    <scope>IDENTIFICATION</scope>
</reference>
<evidence type="ECO:0000313" key="2">
    <source>
        <dbReference type="EnsemblPlants" id="MELO3C027008.2.1"/>
    </source>
</evidence>
<dbReference type="AlphaFoldDB" id="A0A9I9E283"/>
<name>A0A9I9E283_CUCME</name>
<accession>A0A9I9E283</accession>
<feature type="domain" description="Tripeptidyl peptidase II second Ig-like" evidence="1">
    <location>
        <begin position="2"/>
        <end position="69"/>
    </location>
</feature>
<dbReference type="InterPro" id="IPR022229">
    <property type="entry name" value="TPPII_Ig-like-2"/>
</dbReference>
<dbReference type="EnsemblPlants" id="MELO3C027008.2.1">
    <property type="protein sequence ID" value="MELO3C027008.2.1"/>
    <property type="gene ID" value="MELO3C027008.2"/>
</dbReference>
<sequence length="79" mass="9458">MDRDGFSYGKQILSLTLTRVEDGVEVKPTIPLFNDRIYDNKFESQFYMISDTNKRIYSMGDAYLEFRKLPRENIIYNYI</sequence>
<evidence type="ECO:0000259" key="1">
    <source>
        <dbReference type="Pfam" id="PF12580"/>
    </source>
</evidence>
<proteinExistence type="predicted"/>
<dbReference type="Gramene" id="MELO3C027008.2.1">
    <property type="protein sequence ID" value="MELO3C027008.2.1"/>
    <property type="gene ID" value="MELO3C027008.2"/>
</dbReference>
<organism evidence="2">
    <name type="scientific">Cucumis melo</name>
    <name type="common">Muskmelon</name>
    <dbReference type="NCBI Taxonomy" id="3656"/>
    <lineage>
        <taxon>Eukaryota</taxon>
        <taxon>Viridiplantae</taxon>
        <taxon>Streptophyta</taxon>
        <taxon>Embryophyta</taxon>
        <taxon>Tracheophyta</taxon>
        <taxon>Spermatophyta</taxon>
        <taxon>Magnoliopsida</taxon>
        <taxon>eudicotyledons</taxon>
        <taxon>Gunneridae</taxon>
        <taxon>Pentapetalae</taxon>
        <taxon>rosids</taxon>
        <taxon>fabids</taxon>
        <taxon>Cucurbitales</taxon>
        <taxon>Cucurbitaceae</taxon>
        <taxon>Benincaseae</taxon>
        <taxon>Cucumis</taxon>
    </lineage>
</organism>